<evidence type="ECO:0008006" key="4">
    <source>
        <dbReference type="Google" id="ProtNLM"/>
    </source>
</evidence>
<feature type="signal peptide" evidence="1">
    <location>
        <begin position="1"/>
        <end position="21"/>
    </location>
</feature>
<evidence type="ECO:0000313" key="3">
    <source>
        <dbReference type="Proteomes" id="UP000231564"/>
    </source>
</evidence>
<protein>
    <recommendedName>
        <fullName evidence="4">Aminopeptidase</fullName>
    </recommendedName>
</protein>
<feature type="chain" id="PRO_5013729145" description="Aminopeptidase" evidence="1">
    <location>
        <begin position="22"/>
        <end position="940"/>
    </location>
</feature>
<keyword evidence="3" id="KW-1185">Reference proteome</keyword>
<dbReference type="InterPro" id="IPR027268">
    <property type="entry name" value="Peptidase_M4/M1_CTD_sf"/>
</dbReference>
<evidence type="ECO:0000313" key="2">
    <source>
        <dbReference type="EMBL" id="SFZ81122.1"/>
    </source>
</evidence>
<dbReference type="Proteomes" id="UP000231564">
    <property type="component" value="Chromosome MARIT"/>
</dbReference>
<name>A0A2H1E8Y7_9FLAO</name>
<organism evidence="2 3">
    <name type="scientific">Tenacibaculum maritimum NCIMB 2154</name>
    <dbReference type="NCBI Taxonomy" id="1349785"/>
    <lineage>
        <taxon>Bacteria</taxon>
        <taxon>Pseudomonadati</taxon>
        <taxon>Bacteroidota</taxon>
        <taxon>Flavobacteriia</taxon>
        <taxon>Flavobacteriales</taxon>
        <taxon>Flavobacteriaceae</taxon>
        <taxon>Tenacibaculum</taxon>
    </lineage>
</organism>
<dbReference type="STRING" id="1349785.GCA_000509405_02030"/>
<reference evidence="2 3" key="1">
    <citation type="submission" date="2016-11" db="EMBL/GenBank/DDBJ databases">
        <authorList>
            <person name="Jaros S."/>
            <person name="Januszkiewicz K."/>
            <person name="Wedrychowicz H."/>
        </authorList>
    </citation>
    <scope>NUCLEOTIDE SEQUENCE [LARGE SCALE GENOMIC DNA]</scope>
    <source>
        <strain evidence="2">NCIMB 2154T</strain>
    </source>
</reference>
<proteinExistence type="predicted"/>
<keyword evidence="1" id="KW-0732">Signal</keyword>
<sequence>MNTKKLFFIVITLLCYLTSIAQENNINLNAYLDTKKEVLKTQQTIVFFNKTSIPHNTIFLHNWANSYKNNNTPLAKRFINDYSNAFYFSKEQERGSTTIHNLTVDHAPVSFTELKGHQDIIKILLNQPLVPNDSIKITLTYTQKIPSARFTGYGKTKTGYHLRFWYFSPAIYHQNQWQLMSNLNMDDLYMDIANYSIEIVTPKKYLLESNLYKYLTKNKHQNNYFLIGQQKKDIIINIDSIQRFKTFKTKKISVKTDIFNPEISSQNTSKIITKGIRFIEQFLGKYPHKELFIDRNTINKNTIHSVFKIPKFLKPFPENFQWEIEFFQALSTKYLENILLLNKRKDYWFIDGLQTFLMMEYINQHYPDLKILGKYANIWGVKTLHLSKLRYNDKYPFVYQFSARKFYDQALTTPADSLSNFNRKIVSKYKAGLGFKYLQSFIGDSILKKSLKLFYSKEHLKISNSQKFAQILQSKTTKDLQWFFGDYLHTTKKIDYKIKKVIPIFNEDSLLVTIKNKRNITAPIMLYGIQNKRIKFKQWITGVDTTKTFKIYKGNFNKLVLNYEQIYPEHNLLNNWKNINTRLLNKPIQFKLLKDIEDPYYNQIFLSPNFKYNFYDGFILGARFHNKPILARNFEFSLAPNYGFKSTSLTGGFSMGYNQYFEKSNIYKIRYGLSGSNYHYTQNLAYNSFTPFMSIQFKRNSLRDVGSKSLTARLIHINKEIPFDATPKESDRYNILNFRYIYNKPDIIRRFQYAINLEFANDFSKISTDIRYRKQTSLNRSLDLRFYGGIFLQNNTKSNYFSFGLGRGSDYLFEQNLFGRSESSGIFSQQYVISDGGFKSSFSNNMANQFLFSTNTSIGIWHWVEFYNDFATYKNSGQKINFAYENGVRLNFIPNILEFYFPLYTNQGWEIKQYAYPTKIRFVITTNISAIYNFIRRGFL</sequence>
<gene>
    <name evidence="2" type="ORF">MARIT_0959</name>
</gene>
<evidence type="ECO:0000256" key="1">
    <source>
        <dbReference type="SAM" id="SignalP"/>
    </source>
</evidence>
<dbReference type="Gene3D" id="1.10.390.10">
    <property type="entry name" value="Neutral Protease Domain 2"/>
    <property type="match status" value="1"/>
</dbReference>
<dbReference type="KEGG" id="tmar:MARIT_0959"/>
<accession>A0A2H1E8Y7</accession>
<dbReference type="AlphaFoldDB" id="A0A2H1E8Y7"/>
<dbReference type="EMBL" id="LT634361">
    <property type="protein sequence ID" value="SFZ81122.1"/>
    <property type="molecule type" value="Genomic_DNA"/>
</dbReference>